<feature type="region of interest" description="Disordered" evidence="1">
    <location>
        <begin position="1"/>
        <end position="28"/>
    </location>
</feature>
<evidence type="ECO:0000313" key="3">
    <source>
        <dbReference type="Proteomes" id="UP000054565"/>
    </source>
</evidence>
<dbReference type="AlphaFoldDB" id="A0A0J6Y7V1"/>
<evidence type="ECO:0000256" key="1">
    <source>
        <dbReference type="SAM" id="MobiDB-lite"/>
    </source>
</evidence>
<name>A0A0J6Y7V1_COCIT</name>
<sequence length="145" mass="16666">MAGRLGKRKRLSRPKDHDTKRRAAKAARERLRRGRLALFKRSDRLYQDACKTQDIHLFCCIFEKKANGKGKYFTYISHSTSSWPPTREQVDFLREESCEEEPPEPTLKPQQKLFAISKPPSLARVEPMLLPPTVDATGLGIWVEG</sequence>
<accession>A0A0J6Y7V1</accession>
<gene>
    <name evidence="2" type="ORF">CIRG_03527</name>
</gene>
<organism evidence="2 3">
    <name type="scientific">Coccidioides immitis RMSCC 2394</name>
    <dbReference type="NCBI Taxonomy" id="404692"/>
    <lineage>
        <taxon>Eukaryota</taxon>
        <taxon>Fungi</taxon>
        <taxon>Dikarya</taxon>
        <taxon>Ascomycota</taxon>
        <taxon>Pezizomycotina</taxon>
        <taxon>Eurotiomycetes</taxon>
        <taxon>Eurotiomycetidae</taxon>
        <taxon>Onygenales</taxon>
        <taxon>Onygenaceae</taxon>
        <taxon>Coccidioides</taxon>
    </lineage>
</organism>
<dbReference type="EMBL" id="DS028094">
    <property type="protein sequence ID" value="KMP03835.1"/>
    <property type="molecule type" value="Genomic_DNA"/>
</dbReference>
<dbReference type="OrthoDB" id="4378821at2759"/>
<evidence type="ECO:0000313" key="2">
    <source>
        <dbReference type="EMBL" id="KMP03835.1"/>
    </source>
</evidence>
<feature type="compositionally biased region" description="Basic residues" evidence="1">
    <location>
        <begin position="1"/>
        <end position="12"/>
    </location>
</feature>
<proteinExistence type="predicted"/>
<reference evidence="3" key="1">
    <citation type="journal article" date="2010" name="Genome Res.">
        <title>Population genomic sequencing of Coccidioides fungi reveals recent hybridization and transposon control.</title>
        <authorList>
            <person name="Neafsey D.E."/>
            <person name="Barker B.M."/>
            <person name="Sharpton T.J."/>
            <person name="Stajich J.E."/>
            <person name="Park D.J."/>
            <person name="Whiston E."/>
            <person name="Hung C.-Y."/>
            <person name="McMahan C."/>
            <person name="White J."/>
            <person name="Sykes S."/>
            <person name="Heiman D."/>
            <person name="Young S."/>
            <person name="Zeng Q."/>
            <person name="Abouelleil A."/>
            <person name="Aftuck L."/>
            <person name="Bessette D."/>
            <person name="Brown A."/>
            <person name="FitzGerald M."/>
            <person name="Lui A."/>
            <person name="Macdonald J.P."/>
            <person name="Priest M."/>
            <person name="Orbach M.J."/>
            <person name="Galgiani J.N."/>
            <person name="Kirkland T.N."/>
            <person name="Cole G.T."/>
            <person name="Birren B.W."/>
            <person name="Henn M.R."/>
            <person name="Taylor J.W."/>
            <person name="Rounsley S.D."/>
        </authorList>
    </citation>
    <scope>NUCLEOTIDE SEQUENCE [LARGE SCALE GENOMIC DNA]</scope>
    <source>
        <strain evidence="3">RMSCC 2394</strain>
    </source>
</reference>
<feature type="compositionally biased region" description="Basic and acidic residues" evidence="1">
    <location>
        <begin position="13"/>
        <end position="28"/>
    </location>
</feature>
<dbReference type="Proteomes" id="UP000054565">
    <property type="component" value="Unassembled WGS sequence"/>
</dbReference>
<protein>
    <submittedName>
        <fullName evidence="2">Uncharacterized protein</fullName>
    </submittedName>
</protein>